<organism evidence="3 4">
    <name type="scientific">Cohnella terricola</name>
    <dbReference type="NCBI Taxonomy" id="1289167"/>
    <lineage>
        <taxon>Bacteria</taxon>
        <taxon>Bacillati</taxon>
        <taxon>Bacillota</taxon>
        <taxon>Bacilli</taxon>
        <taxon>Bacillales</taxon>
        <taxon>Paenibacillaceae</taxon>
        <taxon>Cohnella</taxon>
    </lineage>
</organism>
<evidence type="ECO:0000256" key="1">
    <source>
        <dbReference type="SAM" id="MobiDB-lite"/>
    </source>
</evidence>
<accession>A0A559JW92</accession>
<dbReference type="OrthoDB" id="2678624at2"/>
<keyword evidence="4" id="KW-1185">Reference proteome</keyword>
<evidence type="ECO:0000313" key="3">
    <source>
        <dbReference type="EMBL" id="TVY04153.1"/>
    </source>
</evidence>
<dbReference type="Proteomes" id="UP000316330">
    <property type="component" value="Unassembled WGS sequence"/>
</dbReference>
<comment type="caution">
    <text evidence="3">The sequence shown here is derived from an EMBL/GenBank/DDBJ whole genome shotgun (WGS) entry which is preliminary data.</text>
</comment>
<feature type="region of interest" description="Disordered" evidence="1">
    <location>
        <begin position="26"/>
        <end position="113"/>
    </location>
</feature>
<keyword evidence="2" id="KW-0732">Signal</keyword>
<feature type="chain" id="PRO_5038621124" evidence="2">
    <location>
        <begin position="29"/>
        <end position="237"/>
    </location>
</feature>
<feature type="compositionally biased region" description="Polar residues" evidence="1">
    <location>
        <begin position="78"/>
        <end position="97"/>
    </location>
</feature>
<proteinExistence type="predicted"/>
<dbReference type="RefSeq" id="WP_144697294.1">
    <property type="nucleotide sequence ID" value="NZ_VNJJ01000001.1"/>
</dbReference>
<name>A0A559JW92_9BACL</name>
<protein>
    <submittedName>
        <fullName evidence="3">Uncharacterized protein</fullName>
    </submittedName>
</protein>
<feature type="signal peptide" evidence="2">
    <location>
        <begin position="1"/>
        <end position="28"/>
    </location>
</feature>
<dbReference type="EMBL" id="VNJJ01000001">
    <property type="protein sequence ID" value="TVY04153.1"/>
    <property type="molecule type" value="Genomic_DNA"/>
</dbReference>
<gene>
    <name evidence="3" type="ORF">FPZ45_00685</name>
</gene>
<evidence type="ECO:0000256" key="2">
    <source>
        <dbReference type="SAM" id="SignalP"/>
    </source>
</evidence>
<evidence type="ECO:0000313" key="4">
    <source>
        <dbReference type="Proteomes" id="UP000316330"/>
    </source>
</evidence>
<reference evidence="3 4" key="1">
    <citation type="submission" date="2019-07" db="EMBL/GenBank/DDBJ databases">
        <authorList>
            <person name="Kim J."/>
        </authorList>
    </citation>
    <scope>NUCLEOTIDE SEQUENCE [LARGE SCALE GENOMIC DNA]</scope>
    <source>
        <strain evidence="3 4">G13</strain>
    </source>
</reference>
<dbReference type="AlphaFoldDB" id="A0A559JW92"/>
<sequence>MPFYSPSRLKICAAILLSFALASCNSSAEAPHSSGASADPPPATVSPETNSPARPSSKPVTGATKEPPLKEEPPQHQPDIQPSASAPTVETSTIQPQSKPPSKPTEPIFEPQSPSLASLKLGASEKEVVKHYGAPDDSYPLPGDSNTINIWEYDGLAIGLNERDKVVYIEITSNKVNTGVQGLSYGMDGTKAADLLGISAGAKTNVLALEVSGGWLKVDLDPDSRKVLSIKLLKDDI</sequence>